<organism evidence="1 2">
    <name type="scientific">Chiloscyllium punctatum</name>
    <name type="common">Brownbanded bambooshark</name>
    <name type="synonym">Hemiscyllium punctatum</name>
    <dbReference type="NCBI Taxonomy" id="137246"/>
    <lineage>
        <taxon>Eukaryota</taxon>
        <taxon>Metazoa</taxon>
        <taxon>Chordata</taxon>
        <taxon>Craniata</taxon>
        <taxon>Vertebrata</taxon>
        <taxon>Chondrichthyes</taxon>
        <taxon>Elasmobranchii</taxon>
        <taxon>Galeomorphii</taxon>
        <taxon>Galeoidea</taxon>
        <taxon>Orectolobiformes</taxon>
        <taxon>Hemiscylliidae</taxon>
        <taxon>Chiloscyllium</taxon>
    </lineage>
</organism>
<evidence type="ECO:0000313" key="2">
    <source>
        <dbReference type="Proteomes" id="UP000287033"/>
    </source>
</evidence>
<protein>
    <submittedName>
        <fullName evidence="1">Uncharacterized protein</fullName>
    </submittedName>
</protein>
<comment type="caution">
    <text evidence="1">The sequence shown here is derived from an EMBL/GenBank/DDBJ whole genome shotgun (WGS) entry which is preliminary data.</text>
</comment>
<dbReference type="EMBL" id="BEZZ01027051">
    <property type="protein sequence ID" value="GCC39751.1"/>
    <property type="molecule type" value="Genomic_DNA"/>
</dbReference>
<proteinExistence type="predicted"/>
<accession>A0A401TAR6</accession>
<keyword evidence="2" id="KW-1185">Reference proteome</keyword>
<sequence length="77" mass="8571">MEDWQLPMQVSPLHATDVVQELWGLGSRDPGWTRPLSPGCVAWDLGWTRPLSPGCVAWDLGWTRPLSPGRGARELGY</sequence>
<gene>
    <name evidence="1" type="ORF">chiPu_0023791</name>
</gene>
<dbReference type="AlphaFoldDB" id="A0A401TAR6"/>
<reference evidence="1 2" key="1">
    <citation type="journal article" date="2018" name="Nat. Ecol. Evol.">
        <title>Shark genomes provide insights into elasmobranch evolution and the origin of vertebrates.</title>
        <authorList>
            <person name="Hara Y"/>
            <person name="Yamaguchi K"/>
            <person name="Onimaru K"/>
            <person name="Kadota M"/>
            <person name="Koyanagi M"/>
            <person name="Keeley SD"/>
            <person name="Tatsumi K"/>
            <person name="Tanaka K"/>
            <person name="Motone F"/>
            <person name="Kageyama Y"/>
            <person name="Nozu R"/>
            <person name="Adachi N"/>
            <person name="Nishimura O"/>
            <person name="Nakagawa R"/>
            <person name="Tanegashima C"/>
            <person name="Kiyatake I"/>
            <person name="Matsumoto R"/>
            <person name="Murakumo K"/>
            <person name="Nishida K"/>
            <person name="Terakita A"/>
            <person name="Kuratani S"/>
            <person name="Sato K"/>
            <person name="Hyodo S Kuraku.S."/>
        </authorList>
    </citation>
    <scope>NUCLEOTIDE SEQUENCE [LARGE SCALE GENOMIC DNA]</scope>
</reference>
<evidence type="ECO:0000313" key="1">
    <source>
        <dbReference type="EMBL" id="GCC39751.1"/>
    </source>
</evidence>
<name>A0A401TAR6_CHIPU</name>
<dbReference type="Proteomes" id="UP000287033">
    <property type="component" value="Unassembled WGS sequence"/>
</dbReference>